<dbReference type="InterPro" id="IPR024607">
    <property type="entry name" value="Sulfatase_CS"/>
</dbReference>
<evidence type="ECO:0000256" key="1">
    <source>
        <dbReference type="ARBA" id="ARBA00008779"/>
    </source>
</evidence>
<dbReference type="PANTHER" id="PTHR42693:SF53">
    <property type="entry name" value="ENDO-4-O-SULFATASE"/>
    <property type="match status" value="1"/>
</dbReference>
<evidence type="ECO:0000256" key="6">
    <source>
        <dbReference type="SAM" id="SignalP"/>
    </source>
</evidence>
<feature type="domain" description="Sulfatase N-terminal" evidence="7">
    <location>
        <begin position="33"/>
        <end position="384"/>
    </location>
</feature>
<keyword evidence="3" id="KW-0378">Hydrolase</keyword>
<feature type="signal peptide" evidence="6">
    <location>
        <begin position="1"/>
        <end position="28"/>
    </location>
</feature>
<keyword evidence="9" id="KW-1185">Reference proteome</keyword>
<keyword evidence="4" id="KW-0106">Calcium</keyword>
<dbReference type="InterPro" id="IPR050738">
    <property type="entry name" value="Sulfatase"/>
</dbReference>
<keyword evidence="6" id="KW-0732">Signal</keyword>
<dbReference type="RefSeq" id="WP_078813380.1">
    <property type="nucleotide sequence ID" value="NZ_FUYE01000006.1"/>
</dbReference>
<organism evidence="8 9">
    <name type="scientific">Prosthecobacter debontii</name>
    <dbReference type="NCBI Taxonomy" id="48467"/>
    <lineage>
        <taxon>Bacteria</taxon>
        <taxon>Pseudomonadati</taxon>
        <taxon>Verrucomicrobiota</taxon>
        <taxon>Verrucomicrobiia</taxon>
        <taxon>Verrucomicrobiales</taxon>
        <taxon>Verrucomicrobiaceae</taxon>
        <taxon>Prosthecobacter</taxon>
    </lineage>
</organism>
<dbReference type="EMBL" id="FUYE01000006">
    <property type="protein sequence ID" value="SKA94460.1"/>
    <property type="molecule type" value="Genomic_DNA"/>
</dbReference>
<dbReference type="GO" id="GO:0004065">
    <property type="term" value="F:arylsulfatase activity"/>
    <property type="evidence" value="ECO:0007669"/>
    <property type="project" value="TreeGrafter"/>
</dbReference>
<protein>
    <submittedName>
        <fullName evidence="8">Arylsulfatase A</fullName>
    </submittedName>
</protein>
<dbReference type="Gene3D" id="3.40.720.10">
    <property type="entry name" value="Alkaline Phosphatase, subunit A"/>
    <property type="match status" value="1"/>
</dbReference>
<evidence type="ECO:0000259" key="7">
    <source>
        <dbReference type="Pfam" id="PF00884"/>
    </source>
</evidence>
<evidence type="ECO:0000256" key="4">
    <source>
        <dbReference type="ARBA" id="ARBA00022837"/>
    </source>
</evidence>
<dbReference type="GO" id="GO:0046872">
    <property type="term" value="F:metal ion binding"/>
    <property type="evidence" value="ECO:0007669"/>
    <property type="project" value="UniProtKB-KW"/>
</dbReference>
<feature type="chain" id="PRO_5012888368" evidence="6">
    <location>
        <begin position="29"/>
        <end position="521"/>
    </location>
</feature>
<feature type="region of interest" description="Disordered" evidence="5">
    <location>
        <begin position="229"/>
        <end position="250"/>
    </location>
</feature>
<dbReference type="SUPFAM" id="SSF53649">
    <property type="entry name" value="Alkaline phosphatase-like"/>
    <property type="match status" value="1"/>
</dbReference>
<dbReference type="PROSITE" id="PS00149">
    <property type="entry name" value="SULFATASE_2"/>
    <property type="match status" value="1"/>
</dbReference>
<name>A0A1T4XY56_9BACT</name>
<dbReference type="OrthoDB" id="9766107at2"/>
<dbReference type="PANTHER" id="PTHR42693">
    <property type="entry name" value="ARYLSULFATASE FAMILY MEMBER"/>
    <property type="match status" value="1"/>
</dbReference>
<proteinExistence type="inferred from homology"/>
<gene>
    <name evidence="8" type="ORF">SAMN02745166_02169</name>
</gene>
<evidence type="ECO:0000256" key="2">
    <source>
        <dbReference type="ARBA" id="ARBA00022723"/>
    </source>
</evidence>
<evidence type="ECO:0000313" key="8">
    <source>
        <dbReference type="EMBL" id="SKA94460.1"/>
    </source>
</evidence>
<evidence type="ECO:0000256" key="3">
    <source>
        <dbReference type="ARBA" id="ARBA00022801"/>
    </source>
</evidence>
<accession>A0A1T4XY56</accession>
<dbReference type="Pfam" id="PF00884">
    <property type="entry name" value="Sulfatase"/>
    <property type="match status" value="1"/>
</dbReference>
<dbReference type="AlphaFoldDB" id="A0A1T4XY56"/>
<dbReference type="Proteomes" id="UP000190774">
    <property type="component" value="Unassembled WGS sequence"/>
</dbReference>
<keyword evidence="2" id="KW-0479">Metal-binding</keyword>
<comment type="similarity">
    <text evidence="1">Belongs to the sulfatase family.</text>
</comment>
<evidence type="ECO:0000256" key="5">
    <source>
        <dbReference type="SAM" id="MobiDB-lite"/>
    </source>
</evidence>
<sequence length="521" mass="58073">MSRRRCSHALSLFVLLTTVWGVSLPSPAASTPPNILFIFTDDHSYKTLSCYPEALPGVKTPAMDEVAAHGVRFSHAYMGAWCMPSRATMLTGRHPHGIESMRMSGKYPGSTYDPQQTPFFPAVFRQHGYHTAHIGKWHTGTDSGYGRDWDYQIVWNRPKYPENAGNYYTDQILEINGVKADAPNPDYSTDNYTRWAADYIRGKHREAGKPWYLWLCYGGVHGPTTPADRHKGLHKNDPVTIPADILPPREGKPEYLNQTQAWKKAKDGRIVPLKSGETFGDNAKKARPYEDHIHQLNDCAQSLDEGVAEVMKALKESGQLENTLVVLTADQGFATGEHGLRTKLAPYDAAYRSPLIISMPGTLPEGKACTKPVNGTDLVATFCAFSGIRLPWEVHGRDLTPLLKDPEGAAWPYPCFFEATGDHFGHDVTKVVTEDPQNAAHHHVPWYAALNDGHYKYVRYLTPGETEELYDLQADPEELTNLADAPAHRATLEKLRATAVAELQRTRAGYADHLPATKQMK</sequence>
<dbReference type="InterPro" id="IPR017850">
    <property type="entry name" value="Alkaline_phosphatase_core_sf"/>
</dbReference>
<reference evidence="9" key="1">
    <citation type="submission" date="2017-02" db="EMBL/GenBank/DDBJ databases">
        <authorList>
            <person name="Varghese N."/>
            <person name="Submissions S."/>
        </authorList>
    </citation>
    <scope>NUCLEOTIDE SEQUENCE [LARGE SCALE GENOMIC DNA]</scope>
    <source>
        <strain evidence="9">ATCC 700200</strain>
    </source>
</reference>
<evidence type="ECO:0000313" key="9">
    <source>
        <dbReference type="Proteomes" id="UP000190774"/>
    </source>
</evidence>
<dbReference type="InterPro" id="IPR000917">
    <property type="entry name" value="Sulfatase_N"/>
</dbReference>